<dbReference type="Gene3D" id="3.40.1620.10">
    <property type="entry name" value="YefM-like domain"/>
    <property type="match status" value="1"/>
</dbReference>
<comment type="function">
    <text evidence="2">Antitoxin component of a type II toxin-antitoxin (TA) system.</text>
</comment>
<dbReference type="InterPro" id="IPR006442">
    <property type="entry name" value="Antitoxin_Phd/YefM"/>
</dbReference>
<dbReference type="NCBIfam" id="TIGR01552">
    <property type="entry name" value="phd_fam"/>
    <property type="match status" value="1"/>
</dbReference>
<reference evidence="3 4" key="1">
    <citation type="submission" date="2022-08" db="EMBL/GenBank/DDBJ databases">
        <title>Reclassification of Massilia species as members of the genera Telluria, Duganella, Pseudoduganella, Mokoshia gen. nov. and Zemynaea gen. nov. using orthogonal and non-orthogonal genome-based approaches.</title>
        <authorList>
            <person name="Bowman J.P."/>
        </authorList>
    </citation>
    <scope>NUCLEOTIDE SEQUENCE [LARGE SCALE GENOMIC DNA]</scope>
    <source>
        <strain evidence="3 4">JCM 31607</strain>
    </source>
</reference>
<evidence type="ECO:0000313" key="3">
    <source>
        <dbReference type="EMBL" id="MCS0608543.1"/>
    </source>
</evidence>
<dbReference type="RefSeq" id="WP_258856232.1">
    <property type="nucleotide sequence ID" value="NZ_JANUGV010000002.1"/>
</dbReference>
<name>A0ABT2BJ55_9BURK</name>
<dbReference type="Pfam" id="PF02604">
    <property type="entry name" value="PhdYeFM_antitox"/>
    <property type="match status" value="1"/>
</dbReference>
<protein>
    <recommendedName>
        <fullName evidence="2">Antitoxin</fullName>
    </recommendedName>
</protein>
<sequence>MIDATLTTFSAKDAKARFGEVLDEALGRPVGITRHDRLTAYIVSRKEFEKMVAHVRYLEDQLWLAKADAARNEGYAGSERVSAFLRDFSEGNDNEATEVHESGRQISGKP</sequence>
<dbReference type="InterPro" id="IPR036165">
    <property type="entry name" value="YefM-like_sf"/>
</dbReference>
<keyword evidence="4" id="KW-1185">Reference proteome</keyword>
<proteinExistence type="inferred from homology"/>
<evidence type="ECO:0000256" key="2">
    <source>
        <dbReference type="RuleBase" id="RU362080"/>
    </source>
</evidence>
<comment type="caution">
    <text evidence="3">The sequence shown here is derived from an EMBL/GenBank/DDBJ whole genome shotgun (WGS) entry which is preliminary data.</text>
</comment>
<accession>A0ABT2BJ55</accession>
<evidence type="ECO:0000256" key="1">
    <source>
        <dbReference type="ARBA" id="ARBA00009981"/>
    </source>
</evidence>
<comment type="similarity">
    <text evidence="1 2">Belongs to the phD/YefM antitoxin family.</text>
</comment>
<gene>
    <name evidence="3" type="ORF">NX773_10245</name>
</gene>
<evidence type="ECO:0000313" key="4">
    <source>
        <dbReference type="Proteomes" id="UP001205861"/>
    </source>
</evidence>
<dbReference type="SUPFAM" id="SSF143120">
    <property type="entry name" value="YefM-like"/>
    <property type="match status" value="1"/>
</dbReference>
<dbReference type="Proteomes" id="UP001205861">
    <property type="component" value="Unassembled WGS sequence"/>
</dbReference>
<dbReference type="EMBL" id="JANUGV010000002">
    <property type="protein sequence ID" value="MCS0608543.1"/>
    <property type="molecule type" value="Genomic_DNA"/>
</dbReference>
<organism evidence="3 4">
    <name type="scientific">Massilia solisilvae</name>
    <dbReference type="NCBI Taxonomy" id="1811225"/>
    <lineage>
        <taxon>Bacteria</taxon>
        <taxon>Pseudomonadati</taxon>
        <taxon>Pseudomonadota</taxon>
        <taxon>Betaproteobacteria</taxon>
        <taxon>Burkholderiales</taxon>
        <taxon>Oxalobacteraceae</taxon>
        <taxon>Telluria group</taxon>
        <taxon>Massilia</taxon>
    </lineage>
</organism>